<sequence>MAGVPPHLVETWVSGWARARGTPPPERHRDGFRVEVGAPDQRTRYVFPTVSATLTRLAEDIRLPAIHLKVCAPPETVRVLIPRRWRLDAPRTFMRRETIAPAPATLPDGYRLERDTVDDIDNARILAPDGSIAAAGHVVVIDHSAIYDRVITQEEHRRLGLGRALMAALDLAAAERGAQRGLLVATEPGRALYEALGWKPLAPYTSMMIPPPRTQSR</sequence>
<name>A0A397PI81_9SPHN</name>
<keyword evidence="2" id="KW-0808">Transferase</keyword>
<dbReference type="Proteomes" id="UP000266568">
    <property type="component" value="Unassembled WGS sequence"/>
</dbReference>
<evidence type="ECO:0000313" key="3">
    <source>
        <dbReference type="Proteomes" id="UP000266568"/>
    </source>
</evidence>
<proteinExistence type="predicted"/>
<keyword evidence="3" id="KW-1185">Reference proteome</keyword>
<feature type="domain" description="N-acetyltransferase" evidence="1">
    <location>
        <begin position="75"/>
        <end position="212"/>
    </location>
</feature>
<evidence type="ECO:0000259" key="1">
    <source>
        <dbReference type="PROSITE" id="PS51186"/>
    </source>
</evidence>
<comment type="caution">
    <text evidence="2">The sequence shown here is derived from an EMBL/GenBank/DDBJ whole genome shotgun (WGS) entry which is preliminary data.</text>
</comment>
<dbReference type="SUPFAM" id="SSF55729">
    <property type="entry name" value="Acyl-CoA N-acyltransferases (Nat)"/>
    <property type="match status" value="1"/>
</dbReference>
<dbReference type="InterPro" id="IPR016181">
    <property type="entry name" value="Acyl_CoA_acyltransferase"/>
</dbReference>
<dbReference type="Pfam" id="PF13508">
    <property type="entry name" value="Acetyltransf_7"/>
    <property type="match status" value="1"/>
</dbReference>
<dbReference type="InterPro" id="IPR000182">
    <property type="entry name" value="GNAT_dom"/>
</dbReference>
<organism evidence="2 3">
    <name type="scientific">Hephaestia caeni</name>
    <dbReference type="NCBI Taxonomy" id="645617"/>
    <lineage>
        <taxon>Bacteria</taxon>
        <taxon>Pseudomonadati</taxon>
        <taxon>Pseudomonadota</taxon>
        <taxon>Alphaproteobacteria</taxon>
        <taxon>Sphingomonadales</taxon>
        <taxon>Sphingomonadaceae</taxon>
        <taxon>Hephaestia</taxon>
    </lineage>
</organism>
<gene>
    <name evidence="2" type="ORF">DFR49_1539</name>
</gene>
<evidence type="ECO:0000313" key="2">
    <source>
        <dbReference type="EMBL" id="RIA46975.1"/>
    </source>
</evidence>
<accession>A0A397PI81</accession>
<dbReference type="AlphaFoldDB" id="A0A397PI81"/>
<dbReference type="EMBL" id="QXDC01000002">
    <property type="protein sequence ID" value="RIA46975.1"/>
    <property type="molecule type" value="Genomic_DNA"/>
</dbReference>
<protein>
    <submittedName>
        <fullName evidence="2">Acetyltransferase (GNAT) family protein</fullName>
    </submittedName>
</protein>
<dbReference type="Gene3D" id="3.40.630.30">
    <property type="match status" value="1"/>
</dbReference>
<dbReference type="PROSITE" id="PS51186">
    <property type="entry name" value="GNAT"/>
    <property type="match status" value="1"/>
</dbReference>
<dbReference type="GO" id="GO:0016747">
    <property type="term" value="F:acyltransferase activity, transferring groups other than amino-acyl groups"/>
    <property type="evidence" value="ECO:0007669"/>
    <property type="project" value="InterPro"/>
</dbReference>
<reference evidence="2 3" key="1">
    <citation type="submission" date="2018-08" db="EMBL/GenBank/DDBJ databases">
        <title>Genomic Encyclopedia of Type Strains, Phase IV (KMG-IV): sequencing the most valuable type-strain genomes for metagenomic binning, comparative biology and taxonomic classification.</title>
        <authorList>
            <person name="Goeker M."/>
        </authorList>
    </citation>
    <scope>NUCLEOTIDE SEQUENCE [LARGE SCALE GENOMIC DNA]</scope>
    <source>
        <strain evidence="2 3">DSM 25527</strain>
    </source>
</reference>